<keyword evidence="4" id="KW-1185">Reference proteome</keyword>
<feature type="transmembrane region" description="Helical" evidence="1">
    <location>
        <begin position="47"/>
        <end position="78"/>
    </location>
</feature>
<dbReference type="Pfam" id="PF07885">
    <property type="entry name" value="Ion_trans_2"/>
    <property type="match status" value="1"/>
</dbReference>
<reference evidence="3 4" key="1">
    <citation type="submission" date="2023-05" db="EMBL/GenBank/DDBJ databases">
        <authorList>
            <person name="Guo Y."/>
        </authorList>
    </citation>
    <scope>NUCLEOTIDE SEQUENCE [LARGE SCALE GENOMIC DNA]</scope>
    <source>
        <strain evidence="3 4">GR2756</strain>
    </source>
</reference>
<keyword evidence="1" id="KW-1133">Transmembrane helix</keyword>
<evidence type="ECO:0000259" key="2">
    <source>
        <dbReference type="Pfam" id="PF07885"/>
    </source>
</evidence>
<keyword evidence="1" id="KW-0472">Membrane</keyword>
<dbReference type="EMBL" id="JAVUPU010000004">
    <property type="protein sequence ID" value="MDT9599017.1"/>
    <property type="molecule type" value="Genomic_DNA"/>
</dbReference>
<dbReference type="Proteomes" id="UP001259572">
    <property type="component" value="Unassembled WGS sequence"/>
</dbReference>
<sequence length="141" mass="15665">MLGELTIATAMVVLTVIIHGTGLYFLTRILRLEALEEAAEHMGALSVRGILVTLVVILGLFALHGIEIWLYAFLYYLIGAVEGLRESVYFSTITYAAIGYDDVAMAERWRLISAIEGINGIIMIGWSTAFFVTVAARFRRF</sequence>
<protein>
    <submittedName>
        <fullName evidence="3">Ion channel</fullName>
    </submittedName>
</protein>
<evidence type="ECO:0000313" key="3">
    <source>
        <dbReference type="EMBL" id="MDT9599017.1"/>
    </source>
</evidence>
<organism evidence="3 4">
    <name type="scientific">Sphingosinicella rhizophila</name>
    <dbReference type="NCBI Taxonomy" id="3050082"/>
    <lineage>
        <taxon>Bacteria</taxon>
        <taxon>Pseudomonadati</taxon>
        <taxon>Pseudomonadota</taxon>
        <taxon>Alphaproteobacteria</taxon>
        <taxon>Sphingomonadales</taxon>
        <taxon>Sphingosinicellaceae</taxon>
        <taxon>Sphingosinicella</taxon>
    </lineage>
</organism>
<name>A0ABU3Q6I4_9SPHN</name>
<gene>
    <name evidence="3" type="ORF">RQX22_08645</name>
</gene>
<feature type="transmembrane region" description="Helical" evidence="1">
    <location>
        <begin position="118"/>
        <end position="138"/>
    </location>
</feature>
<dbReference type="SUPFAM" id="SSF81324">
    <property type="entry name" value="Voltage-gated potassium channels"/>
    <property type="match status" value="1"/>
</dbReference>
<evidence type="ECO:0000256" key="1">
    <source>
        <dbReference type="SAM" id="Phobius"/>
    </source>
</evidence>
<dbReference type="RefSeq" id="WP_315725593.1">
    <property type="nucleotide sequence ID" value="NZ_JAVUPU010000004.1"/>
</dbReference>
<dbReference type="Gene3D" id="1.10.287.70">
    <property type="match status" value="1"/>
</dbReference>
<comment type="caution">
    <text evidence="3">The sequence shown here is derived from an EMBL/GenBank/DDBJ whole genome shotgun (WGS) entry which is preliminary data.</text>
</comment>
<evidence type="ECO:0000313" key="4">
    <source>
        <dbReference type="Proteomes" id="UP001259572"/>
    </source>
</evidence>
<proteinExistence type="predicted"/>
<feature type="domain" description="Potassium channel" evidence="2">
    <location>
        <begin position="67"/>
        <end position="135"/>
    </location>
</feature>
<keyword evidence="1" id="KW-0812">Transmembrane</keyword>
<accession>A0ABU3Q6I4</accession>
<dbReference type="InterPro" id="IPR013099">
    <property type="entry name" value="K_chnl_dom"/>
</dbReference>
<feature type="transmembrane region" description="Helical" evidence="1">
    <location>
        <begin position="6"/>
        <end position="26"/>
    </location>
</feature>